<dbReference type="PROSITE" id="PS50011">
    <property type="entry name" value="PROTEIN_KINASE_DOM"/>
    <property type="match status" value="1"/>
</dbReference>
<dbReference type="InterPro" id="IPR008266">
    <property type="entry name" value="Tyr_kinase_AS"/>
</dbReference>
<dbReference type="Proteomes" id="UP001642502">
    <property type="component" value="Unassembled WGS sequence"/>
</dbReference>
<comment type="catalytic activity">
    <reaction evidence="9">
        <text>L-seryl-[protein] + ATP = O-phospho-L-seryl-[protein] + ADP + H(+)</text>
        <dbReference type="Rhea" id="RHEA:17989"/>
        <dbReference type="Rhea" id="RHEA-COMP:9863"/>
        <dbReference type="Rhea" id="RHEA-COMP:11604"/>
        <dbReference type="ChEBI" id="CHEBI:15378"/>
        <dbReference type="ChEBI" id="CHEBI:29999"/>
        <dbReference type="ChEBI" id="CHEBI:30616"/>
        <dbReference type="ChEBI" id="CHEBI:83421"/>
        <dbReference type="ChEBI" id="CHEBI:456216"/>
        <dbReference type="EC" id="2.7.11.1"/>
    </reaction>
</comment>
<evidence type="ECO:0000313" key="11">
    <source>
        <dbReference type="EMBL" id="CAK7269011.1"/>
    </source>
</evidence>
<comment type="function">
    <text evidence="1">Component of the EKC/KEOPS complex that is required for the formation of a threonylcarbamoyl group on adenosine at position 37 (t(6)A37) in tRNAs that read codons beginning with adenine. The complex is probably involved in the transfer of the threonylcarbamoyl moiety of threonylcarbamoyl-AMP (TC-AMP) to the N6 group of A37. BUD32 has ATPase activity in the context of the EKC/KEOPS complex and likely plays a supporting role to the catalytic subunit KAE1. The EKC/KEOPS complex also promotes both telomere uncapping and telomere elongation. The complex is required for efficient recruitment of transcriptional coactivators.</text>
</comment>
<evidence type="ECO:0000256" key="6">
    <source>
        <dbReference type="ARBA" id="ARBA00030980"/>
    </source>
</evidence>
<proteinExistence type="predicted"/>
<comment type="caution">
    <text evidence="11">The sequence shown here is derived from an EMBL/GenBank/DDBJ whole genome shotgun (WGS) entry which is preliminary data.</text>
</comment>
<evidence type="ECO:0000256" key="1">
    <source>
        <dbReference type="ARBA" id="ARBA00003747"/>
    </source>
</evidence>
<dbReference type="InterPro" id="IPR000719">
    <property type="entry name" value="Prot_kinase_dom"/>
</dbReference>
<evidence type="ECO:0000256" key="3">
    <source>
        <dbReference type="ARBA" id="ARBA00012513"/>
    </source>
</evidence>
<protein>
    <recommendedName>
        <fullName evidence="5">EKC/KEOPS complex subunit BUD32</fullName>
        <ecNumber evidence="3">2.7.11.1</ecNumber>
    </recommendedName>
    <alternativeName>
        <fullName evidence="6 7">Atypical Serine/threonine protein kinase BUD32</fullName>
    </alternativeName>
    <alternativeName>
        <fullName evidence="4">EKC/KEOPS complex subunit bud32</fullName>
    </alternativeName>
</protein>
<dbReference type="Gene3D" id="1.10.510.10">
    <property type="entry name" value="Transferase(Phosphotransferase) domain 1"/>
    <property type="match status" value="1"/>
</dbReference>
<accession>A0ABP0DQD7</accession>
<gene>
    <name evidence="11" type="ORF">SEPCBS119000_003351</name>
</gene>
<dbReference type="EMBL" id="CAWUON010000043">
    <property type="protein sequence ID" value="CAK7269011.1"/>
    <property type="molecule type" value="Genomic_DNA"/>
</dbReference>
<dbReference type="InterPro" id="IPR011009">
    <property type="entry name" value="Kinase-like_dom_sf"/>
</dbReference>
<organism evidence="11 12">
    <name type="scientific">Sporothrix epigloea</name>
    <dbReference type="NCBI Taxonomy" id="1892477"/>
    <lineage>
        <taxon>Eukaryota</taxon>
        <taxon>Fungi</taxon>
        <taxon>Dikarya</taxon>
        <taxon>Ascomycota</taxon>
        <taxon>Pezizomycotina</taxon>
        <taxon>Sordariomycetes</taxon>
        <taxon>Sordariomycetidae</taxon>
        <taxon>Ophiostomatales</taxon>
        <taxon>Ophiostomataceae</taxon>
        <taxon>Sporothrix</taxon>
    </lineage>
</organism>
<comment type="catalytic activity">
    <reaction evidence="8">
        <text>L-threonyl-[protein] + ATP = O-phospho-L-threonyl-[protein] + ADP + H(+)</text>
        <dbReference type="Rhea" id="RHEA:46608"/>
        <dbReference type="Rhea" id="RHEA-COMP:11060"/>
        <dbReference type="Rhea" id="RHEA-COMP:11605"/>
        <dbReference type="ChEBI" id="CHEBI:15378"/>
        <dbReference type="ChEBI" id="CHEBI:30013"/>
        <dbReference type="ChEBI" id="CHEBI:30616"/>
        <dbReference type="ChEBI" id="CHEBI:61977"/>
        <dbReference type="ChEBI" id="CHEBI:456216"/>
        <dbReference type="EC" id="2.7.11.1"/>
    </reaction>
</comment>
<keyword evidence="12" id="KW-1185">Reference proteome</keyword>
<sequence>MAHTRRHLERRNGIVRLAVMPPQSPVTFPSKRDISVTYHGQVLIPDDDNEKIAATELVCLTKLQKHIDDLGTDVLAISPITVSLPGSHDADEIMDTICHLLSGLRLPFPVETVGFDSLTKIKKICPEVDSVTYAGIPTAGGLTADTMTVFKCCFTHNEVSRAWNELQLWARLPRDHPHIVPFDAVVLEKDSTVIGFTSIYIPGGALKDTKATVRPFRMAWFKQLLSVVDDLNYRYGIMHQDIAARNLVIDADDNLRIFDFDFSGRVNENYDPNRVDTKGVIFTLYEVMTLDEHYRSVPHAEQDAEALLLQQWESTQM</sequence>
<evidence type="ECO:0000256" key="5">
    <source>
        <dbReference type="ARBA" id="ARBA00019973"/>
    </source>
</evidence>
<evidence type="ECO:0000259" key="10">
    <source>
        <dbReference type="PROSITE" id="PS50011"/>
    </source>
</evidence>
<comment type="subunit">
    <text evidence="2">Component of the EKC/KEOPS complex composed of at least BUD32, CGI121, GON7, KAE1 and PCC1; the whole complex dimerizes.</text>
</comment>
<dbReference type="SUPFAM" id="SSF56112">
    <property type="entry name" value="Protein kinase-like (PK-like)"/>
    <property type="match status" value="1"/>
</dbReference>
<name>A0ABP0DQD7_9PEZI</name>
<evidence type="ECO:0000256" key="4">
    <source>
        <dbReference type="ARBA" id="ARBA00013948"/>
    </source>
</evidence>
<evidence type="ECO:0000256" key="7">
    <source>
        <dbReference type="ARBA" id="ARBA00033194"/>
    </source>
</evidence>
<evidence type="ECO:0000313" key="12">
    <source>
        <dbReference type="Proteomes" id="UP001642502"/>
    </source>
</evidence>
<reference evidence="11 12" key="1">
    <citation type="submission" date="2024-01" db="EMBL/GenBank/DDBJ databases">
        <authorList>
            <person name="Allen C."/>
            <person name="Tagirdzhanova G."/>
        </authorList>
    </citation>
    <scope>NUCLEOTIDE SEQUENCE [LARGE SCALE GENOMIC DNA]</scope>
    <source>
        <strain evidence="11 12">CBS 119000</strain>
    </source>
</reference>
<dbReference type="Pfam" id="PF00069">
    <property type="entry name" value="Pkinase"/>
    <property type="match status" value="1"/>
</dbReference>
<evidence type="ECO:0000256" key="8">
    <source>
        <dbReference type="ARBA" id="ARBA00047899"/>
    </source>
</evidence>
<evidence type="ECO:0000256" key="9">
    <source>
        <dbReference type="ARBA" id="ARBA00048679"/>
    </source>
</evidence>
<feature type="domain" description="Protein kinase" evidence="10">
    <location>
        <begin position="107"/>
        <end position="317"/>
    </location>
</feature>
<dbReference type="EC" id="2.7.11.1" evidence="3"/>
<dbReference type="PROSITE" id="PS00109">
    <property type="entry name" value="PROTEIN_KINASE_TYR"/>
    <property type="match status" value="1"/>
</dbReference>
<evidence type="ECO:0000256" key="2">
    <source>
        <dbReference type="ARBA" id="ARBA00011534"/>
    </source>
</evidence>